<dbReference type="SUPFAM" id="SSF110857">
    <property type="entry name" value="Gamma-glutamyl cyclotransferase-like"/>
    <property type="match status" value="1"/>
</dbReference>
<dbReference type="Gene3D" id="3.10.490.10">
    <property type="entry name" value="Gamma-glutamyl cyclotransferase-like"/>
    <property type="match status" value="1"/>
</dbReference>
<name>H8GT85_DEIGI</name>
<keyword evidence="3" id="KW-1185">Reference proteome</keyword>
<sequence>MYGTLMPGERNADVAGPPGSFRARRAMLDGHCLLHLVPEQYPAALVGQPGDVIHGHALTYTPQDWAAALPFLDDLEGVDETPPLYRRVAVRLRLEDGGEVDAWVYLYAQQERLARPGVLPLPGGDWRAAPGRDRPRPGDR</sequence>
<evidence type="ECO:0000259" key="1">
    <source>
        <dbReference type="Pfam" id="PF06094"/>
    </source>
</evidence>
<dbReference type="HOGENOM" id="CLU_083466_2_1_0"/>
<reference evidence="2 3" key="1">
    <citation type="journal article" date="2012" name="PLoS ONE">
        <title>Genome sequence and transcriptome analysis of the radioresistant bacterium Deinococcus gobiensis: insights into the extreme environmental adaptations.</title>
        <authorList>
            <person name="Yuan M."/>
            <person name="Chen M."/>
            <person name="Zhang W."/>
            <person name="Lu W."/>
            <person name="Wang J."/>
            <person name="Yang M."/>
            <person name="Zhao P."/>
            <person name="Tang R."/>
            <person name="Li X."/>
            <person name="Hao Y."/>
            <person name="Zhou Z."/>
            <person name="Zhan Y."/>
            <person name="Yu H."/>
            <person name="Teng C."/>
            <person name="Yan Y."/>
            <person name="Ping S."/>
            <person name="Wang Y."/>
            <person name="Lin M."/>
        </authorList>
    </citation>
    <scope>NUCLEOTIDE SEQUENCE [LARGE SCALE GENOMIC DNA]</scope>
    <source>
        <strain evidence="2 3">I-0</strain>
    </source>
</reference>
<evidence type="ECO:0000313" key="2">
    <source>
        <dbReference type="EMBL" id="AFD26537.1"/>
    </source>
</evidence>
<dbReference type="Pfam" id="PF06094">
    <property type="entry name" value="GGACT"/>
    <property type="match status" value="1"/>
</dbReference>
<dbReference type="eggNOG" id="COG2105">
    <property type="taxonomic scope" value="Bacteria"/>
</dbReference>
<dbReference type="PATRIC" id="fig|745776.4.peg.2677"/>
<accession>H8GT85</accession>
<dbReference type="InterPro" id="IPR036568">
    <property type="entry name" value="GGCT-like_sf"/>
</dbReference>
<dbReference type="CDD" id="cd06661">
    <property type="entry name" value="GGCT_like"/>
    <property type="match status" value="1"/>
</dbReference>
<dbReference type="Proteomes" id="UP000007575">
    <property type="component" value="Chromosome"/>
</dbReference>
<proteinExistence type="predicted"/>
<dbReference type="EMBL" id="CP002191">
    <property type="protein sequence ID" value="AFD26537.1"/>
    <property type="molecule type" value="Genomic_DNA"/>
</dbReference>
<dbReference type="InterPro" id="IPR013024">
    <property type="entry name" value="GGCT-like"/>
</dbReference>
<organism evidence="2 3">
    <name type="scientific">Deinococcus gobiensis (strain DSM 21396 / JCM 16679 / CGMCC 1.7299 / I-0)</name>
    <dbReference type="NCBI Taxonomy" id="745776"/>
    <lineage>
        <taxon>Bacteria</taxon>
        <taxon>Thermotogati</taxon>
        <taxon>Deinococcota</taxon>
        <taxon>Deinococci</taxon>
        <taxon>Deinococcales</taxon>
        <taxon>Deinococcaceae</taxon>
        <taxon>Deinococcus</taxon>
    </lineage>
</organism>
<evidence type="ECO:0000313" key="3">
    <source>
        <dbReference type="Proteomes" id="UP000007575"/>
    </source>
</evidence>
<gene>
    <name evidence="2" type="ordered locus">DGo_CA2610</name>
</gene>
<protein>
    <recommendedName>
        <fullName evidence="1">Gamma-glutamylcyclotransferase AIG2-like domain-containing protein</fullName>
    </recommendedName>
</protein>
<feature type="domain" description="Gamma-glutamylcyclotransferase AIG2-like" evidence="1">
    <location>
        <begin position="2"/>
        <end position="127"/>
    </location>
</feature>
<dbReference type="InterPro" id="IPR009288">
    <property type="entry name" value="AIG2-like_dom"/>
</dbReference>
<dbReference type="KEGG" id="dgo:DGo_CA2610"/>
<dbReference type="AlphaFoldDB" id="H8GT85"/>